<gene>
    <name evidence="2" type="ORF">A6A04_19745</name>
</gene>
<dbReference type="Pfam" id="PF00149">
    <property type="entry name" value="Metallophos"/>
    <property type="match status" value="1"/>
</dbReference>
<dbReference type="GO" id="GO:0008803">
    <property type="term" value="F:bis(5'-nucleosyl)-tetraphosphatase (symmetrical) activity"/>
    <property type="evidence" value="ECO:0007669"/>
    <property type="project" value="TreeGrafter"/>
</dbReference>
<dbReference type="SUPFAM" id="SSF56300">
    <property type="entry name" value="Metallo-dependent phosphatases"/>
    <property type="match status" value="1"/>
</dbReference>
<dbReference type="InterPro" id="IPR029052">
    <property type="entry name" value="Metallo-depent_PP-like"/>
</dbReference>
<organism evidence="2 3">
    <name type="scientific">Paramagnetospirillum marisnigri</name>
    <dbReference type="NCBI Taxonomy" id="1285242"/>
    <lineage>
        <taxon>Bacteria</taxon>
        <taxon>Pseudomonadati</taxon>
        <taxon>Pseudomonadota</taxon>
        <taxon>Alphaproteobacteria</taxon>
        <taxon>Rhodospirillales</taxon>
        <taxon>Magnetospirillaceae</taxon>
        <taxon>Paramagnetospirillum</taxon>
    </lineage>
</organism>
<evidence type="ECO:0000259" key="1">
    <source>
        <dbReference type="Pfam" id="PF00149"/>
    </source>
</evidence>
<reference evidence="2 3" key="1">
    <citation type="submission" date="2016-04" db="EMBL/GenBank/DDBJ databases">
        <title>Draft genome sequence of freshwater magnetotactic bacteria Magnetospirillum marisnigri SP-1 and Magnetospirillum moscoviense BB-1.</title>
        <authorList>
            <person name="Koziaeva V."/>
            <person name="Dziuba M.V."/>
            <person name="Ivanov T.M."/>
            <person name="Kuznetsov B."/>
            <person name="Grouzdev D.S."/>
        </authorList>
    </citation>
    <scope>NUCLEOTIDE SEQUENCE [LARGE SCALE GENOMIC DNA]</scope>
    <source>
        <strain evidence="2 3">SP-1</strain>
    </source>
</reference>
<dbReference type="Gene3D" id="3.60.21.10">
    <property type="match status" value="1"/>
</dbReference>
<dbReference type="InterPro" id="IPR050126">
    <property type="entry name" value="Ap4A_hydrolase"/>
</dbReference>
<evidence type="ECO:0000313" key="2">
    <source>
        <dbReference type="EMBL" id="OAN48834.1"/>
    </source>
</evidence>
<dbReference type="GO" id="GO:0005737">
    <property type="term" value="C:cytoplasm"/>
    <property type="evidence" value="ECO:0007669"/>
    <property type="project" value="TreeGrafter"/>
</dbReference>
<dbReference type="GO" id="GO:0016791">
    <property type="term" value="F:phosphatase activity"/>
    <property type="evidence" value="ECO:0007669"/>
    <property type="project" value="TreeGrafter"/>
</dbReference>
<name>A0A178MLK4_9PROT</name>
<dbReference type="STRING" id="1285242.A6A04_19745"/>
<sequence>MDGIYAIGDIHGCSAQLDALLQQILMHAASAGIDHPKVVCLGDYIDRGPDSKGVLDILTGPKMAMFDPVFLLGNHDLVLVGVCEGGIPSWDWVSEHGGQKCMDRH</sequence>
<accession>A0A178MLK4</accession>
<dbReference type="GO" id="GO:0110154">
    <property type="term" value="P:RNA decapping"/>
    <property type="evidence" value="ECO:0007669"/>
    <property type="project" value="TreeGrafter"/>
</dbReference>
<evidence type="ECO:0000313" key="3">
    <source>
        <dbReference type="Proteomes" id="UP000078428"/>
    </source>
</evidence>
<dbReference type="PANTHER" id="PTHR42850">
    <property type="entry name" value="METALLOPHOSPHOESTERASE"/>
    <property type="match status" value="1"/>
</dbReference>
<comment type="caution">
    <text evidence="2">The sequence shown here is derived from an EMBL/GenBank/DDBJ whole genome shotgun (WGS) entry which is preliminary data.</text>
</comment>
<proteinExistence type="predicted"/>
<dbReference type="AlphaFoldDB" id="A0A178MLK4"/>
<keyword evidence="3" id="KW-1185">Reference proteome</keyword>
<protein>
    <recommendedName>
        <fullName evidence="1">Calcineurin-like phosphoesterase domain-containing protein</fullName>
    </recommendedName>
</protein>
<dbReference type="Proteomes" id="UP000078428">
    <property type="component" value="Unassembled WGS sequence"/>
</dbReference>
<feature type="domain" description="Calcineurin-like phosphoesterase" evidence="1">
    <location>
        <begin position="4"/>
        <end position="91"/>
    </location>
</feature>
<dbReference type="InterPro" id="IPR004843">
    <property type="entry name" value="Calcineurin-like_PHP"/>
</dbReference>
<dbReference type="PANTHER" id="PTHR42850:SF4">
    <property type="entry name" value="ZINC-DEPENDENT ENDOPOLYPHOSPHATASE"/>
    <property type="match status" value="1"/>
</dbReference>
<dbReference type="EMBL" id="LWQT01000068">
    <property type="protein sequence ID" value="OAN48834.1"/>
    <property type="molecule type" value="Genomic_DNA"/>
</dbReference>